<evidence type="ECO:0000313" key="12">
    <source>
        <dbReference type="Proteomes" id="UP000216943"/>
    </source>
</evidence>
<keyword evidence="7 11" id="KW-0808">Transferase</keyword>
<keyword evidence="9" id="KW-0342">GTP-binding</keyword>
<evidence type="ECO:0000256" key="6">
    <source>
        <dbReference type="ARBA" id="ARBA00022676"/>
    </source>
</evidence>
<name>A0A269TKL5_9BACT</name>
<dbReference type="RefSeq" id="WP_095334618.1">
    <property type="nucleotide sequence ID" value="NZ_NQNY01000003.1"/>
</dbReference>
<feature type="domain" description="Phosphoribosyltransferase" evidence="10">
    <location>
        <begin position="4"/>
        <end position="208"/>
    </location>
</feature>
<dbReference type="Proteomes" id="UP000216943">
    <property type="component" value="Unassembled WGS sequence"/>
</dbReference>
<dbReference type="CDD" id="cd06223">
    <property type="entry name" value="PRTases_typeI"/>
    <property type="match status" value="1"/>
</dbReference>
<evidence type="ECO:0000256" key="3">
    <source>
        <dbReference type="ARBA" id="ARBA00009516"/>
    </source>
</evidence>
<dbReference type="InterPro" id="IPR029057">
    <property type="entry name" value="PRTase-like"/>
</dbReference>
<dbReference type="EC" id="2.4.2.9" evidence="4"/>
<dbReference type="OrthoDB" id="9781675at2"/>
<evidence type="ECO:0000256" key="7">
    <source>
        <dbReference type="ARBA" id="ARBA00022679"/>
    </source>
</evidence>
<dbReference type="NCBIfam" id="NF001097">
    <property type="entry name" value="PRK00129.1"/>
    <property type="match status" value="1"/>
</dbReference>
<dbReference type="GO" id="GO:0004845">
    <property type="term" value="F:uracil phosphoribosyltransferase activity"/>
    <property type="evidence" value="ECO:0007669"/>
    <property type="project" value="UniProtKB-EC"/>
</dbReference>
<evidence type="ECO:0000256" key="1">
    <source>
        <dbReference type="ARBA" id="ARBA00001946"/>
    </source>
</evidence>
<comment type="pathway">
    <text evidence="2">Pyrimidine metabolism; UMP biosynthesis via salvage pathway; UMP from uracil: step 1/1.</text>
</comment>
<sequence length="210" mass="23111">MLKVIEHPMLKKYLSIMRNKDTKTNDFSQAASSISEVLVYELLRQEPLKKILIDTPVKAGVEAHDLANDYVLVPIVRAGLVMLSEARRILNDAKVMHVGISRDGENEGKWITYLNKIKTTNQNAHAIVLDPMLATGNSAVATIKMLKQAGYQKISFLGIIGVQEGVNNLEANFGKDFPIYLAALDNELNSKNYIVPGLGDAGDRAFGTLD</sequence>
<keyword evidence="6 11" id="KW-0328">Glycosyltransferase</keyword>
<dbReference type="GO" id="GO:0005525">
    <property type="term" value="F:GTP binding"/>
    <property type="evidence" value="ECO:0007669"/>
    <property type="project" value="UniProtKB-KW"/>
</dbReference>
<reference evidence="12" key="1">
    <citation type="submission" date="2017-08" db="EMBL/GenBank/DDBJ databases">
        <authorList>
            <person name="Alvarez-Ponce D."/>
            <person name="Weitzman C.L."/>
            <person name="Tillett R.L."/>
            <person name="Sandmeier F.C."/>
            <person name="Tracy C.R."/>
        </authorList>
    </citation>
    <scope>NUCLEOTIDE SEQUENCE [LARGE SCALE GENOMIC DNA]</scope>
    <source>
        <strain evidence="12">723</strain>
    </source>
</reference>
<dbReference type="InterPro" id="IPR000836">
    <property type="entry name" value="PRTase_dom"/>
</dbReference>
<dbReference type="Gene3D" id="3.40.50.2020">
    <property type="match status" value="1"/>
</dbReference>
<dbReference type="EMBL" id="NQNY01000003">
    <property type="protein sequence ID" value="PAK21606.1"/>
    <property type="molecule type" value="Genomic_DNA"/>
</dbReference>
<evidence type="ECO:0000256" key="8">
    <source>
        <dbReference type="ARBA" id="ARBA00022741"/>
    </source>
</evidence>
<proteinExistence type="inferred from homology"/>
<dbReference type="PANTHER" id="PTHR32315:SF4">
    <property type="entry name" value="URACIL PHOSPHORIBOSYLTRANSFERASE, CHLOROPLASTIC"/>
    <property type="match status" value="1"/>
</dbReference>
<evidence type="ECO:0000259" key="10">
    <source>
        <dbReference type="Pfam" id="PF14681"/>
    </source>
</evidence>
<dbReference type="InterPro" id="IPR050054">
    <property type="entry name" value="UPRTase/APRTase"/>
</dbReference>
<evidence type="ECO:0000256" key="2">
    <source>
        <dbReference type="ARBA" id="ARBA00005180"/>
    </source>
</evidence>
<gene>
    <name evidence="11" type="ORF">CJJ23_01505</name>
</gene>
<organism evidence="11 12">
    <name type="scientific">Mycoplasmopsis agassizii</name>
    <dbReference type="NCBI Taxonomy" id="33922"/>
    <lineage>
        <taxon>Bacteria</taxon>
        <taxon>Bacillati</taxon>
        <taxon>Mycoplasmatota</taxon>
        <taxon>Mycoplasmoidales</taxon>
        <taxon>Metamycoplasmataceae</taxon>
        <taxon>Mycoplasmopsis</taxon>
    </lineage>
</organism>
<dbReference type="AlphaFoldDB" id="A0A269TKL5"/>
<dbReference type="PANTHER" id="PTHR32315">
    <property type="entry name" value="ADENINE PHOSPHORIBOSYLTRANSFERASE"/>
    <property type="match status" value="1"/>
</dbReference>
<accession>A0A269TKL5</accession>
<dbReference type="SUPFAM" id="SSF53271">
    <property type="entry name" value="PRTase-like"/>
    <property type="match status" value="1"/>
</dbReference>
<keyword evidence="5" id="KW-0021">Allosteric enzyme</keyword>
<comment type="similarity">
    <text evidence="3">Belongs to the UPRTase family.</text>
</comment>
<evidence type="ECO:0000256" key="9">
    <source>
        <dbReference type="ARBA" id="ARBA00023134"/>
    </source>
</evidence>
<comment type="cofactor">
    <cofactor evidence="1">
        <name>Mg(2+)</name>
        <dbReference type="ChEBI" id="CHEBI:18420"/>
    </cofactor>
</comment>
<evidence type="ECO:0000256" key="4">
    <source>
        <dbReference type="ARBA" id="ARBA00011894"/>
    </source>
</evidence>
<keyword evidence="8" id="KW-0547">Nucleotide-binding</keyword>
<comment type="caution">
    <text evidence="11">The sequence shown here is derived from an EMBL/GenBank/DDBJ whole genome shotgun (WGS) entry which is preliminary data.</text>
</comment>
<evidence type="ECO:0000256" key="5">
    <source>
        <dbReference type="ARBA" id="ARBA00022533"/>
    </source>
</evidence>
<protein>
    <recommendedName>
        <fullName evidence="4">uracil phosphoribosyltransferase</fullName>
        <ecNumber evidence="4">2.4.2.9</ecNumber>
    </recommendedName>
</protein>
<dbReference type="Pfam" id="PF14681">
    <property type="entry name" value="UPRTase"/>
    <property type="match status" value="1"/>
</dbReference>
<evidence type="ECO:0000313" key="11">
    <source>
        <dbReference type="EMBL" id="PAK21606.1"/>
    </source>
</evidence>